<dbReference type="PANTHER" id="PTHR15922">
    <property type="entry name" value="NEUROBLASTOMA-AMPLIFIED SEQUENCE"/>
    <property type="match status" value="1"/>
</dbReference>
<organism evidence="3">
    <name type="scientific">Soboliphyme baturini</name>
    <dbReference type="NCBI Taxonomy" id="241478"/>
    <lineage>
        <taxon>Eukaryota</taxon>
        <taxon>Metazoa</taxon>
        <taxon>Ecdysozoa</taxon>
        <taxon>Nematoda</taxon>
        <taxon>Enoplea</taxon>
        <taxon>Dorylaimia</taxon>
        <taxon>Dioctophymatida</taxon>
        <taxon>Dioctophymatoidea</taxon>
        <taxon>Soboliphymatidae</taxon>
        <taxon>Soboliphyme</taxon>
    </lineage>
</organism>
<dbReference type="OrthoDB" id="5914585at2759"/>
<dbReference type="EMBL" id="UZAM01007676">
    <property type="protein sequence ID" value="VDP00720.1"/>
    <property type="molecule type" value="Genomic_DNA"/>
</dbReference>
<dbReference type="PANTHER" id="PTHR15922:SF2">
    <property type="entry name" value="NBAS SUBUNIT OF NRZ TETHERING COMPLEX"/>
    <property type="match status" value="1"/>
</dbReference>
<accession>A0A183II60</accession>
<dbReference type="AlphaFoldDB" id="A0A183II60"/>
<dbReference type="Proteomes" id="UP000270296">
    <property type="component" value="Unassembled WGS sequence"/>
</dbReference>
<evidence type="ECO:0000313" key="1">
    <source>
        <dbReference type="EMBL" id="VDP00720.1"/>
    </source>
</evidence>
<evidence type="ECO:0000313" key="3">
    <source>
        <dbReference type="WBParaSite" id="SBAD_0000345901-mRNA-1"/>
    </source>
</evidence>
<reference evidence="1 2" key="2">
    <citation type="submission" date="2018-11" db="EMBL/GenBank/DDBJ databases">
        <authorList>
            <consortium name="Pathogen Informatics"/>
        </authorList>
    </citation>
    <scope>NUCLEOTIDE SEQUENCE [LARGE SCALE GENOMIC DNA]</scope>
</reference>
<keyword evidence="2" id="KW-1185">Reference proteome</keyword>
<proteinExistence type="predicted"/>
<dbReference type="GO" id="GO:0006890">
    <property type="term" value="P:retrograde vesicle-mediated transport, Golgi to endoplasmic reticulum"/>
    <property type="evidence" value="ECO:0007669"/>
    <property type="project" value="TreeGrafter"/>
</dbReference>
<protein>
    <submittedName>
        <fullName evidence="3">Nbas_N domain-containing protein</fullName>
    </submittedName>
</protein>
<name>A0A183II60_9BILA</name>
<sequence>MGFLRSSKLLAVLQNGELEIRHVRIKSSCVKCRMLVDTHPRWCKILWNRNGTLLISVRSTPVIDVLDSYGNYCYSIKMMFSLRSDKLYTLQHCGVFRAYGIGHLNGYENLFTVDLSNFEYGFFTTLLVDTERNLALSSQAFCYNGSDDTSETLCNGTGIGLRLWRMIDSPPFLIPFDVVSQTQELIINDTSGSVFVQSVDADTTAMDHRRAKFHSCVSASAHQPRHSFFLEWMTSMFFGFAAEDVSKTACTITYTLWELVELTAEELLQKKLSKKDYEGAMAVAKQFHITTDVIYKDLWRHSSIGKNSIKWFLSNITDDRWVLNECLIRVCAEYADNYNLLIFGINLATKHINEGREYEEARRILLKYLHTLQDYGEIIAVPTNQWPTFHSRDYKYLRSKDPLSIAVHFARESNVVGVKTMLLRHKPFLYPYWLYILNNIPETAMIRSYQHLLPNDKDLVTTWAFKPHPLSEALDDLTSFPPDEFCEESKVAQAAESFEYRIVLDWYEFRAIEIEVLTFLPERSVEFLQFAIENGFETKQSEFVERFWNVMLPYIYFYSKHFDVSQEQLLTEFFVSVSEWSLGCVAAVFSSQRALDEKLFQEMTVSNEVYLLDRCFSAVKGEMDFAACRELLDVTSRKAERSDNSNAGSRYLCELDRLIKAMQLLDVTVDVRLVYSEFRDIRLDDAKSASFLKSLIRLLLKKGGYKQEQLFQMLTVLSHRKCICISLADSLKIYAQVLLESKDSSLIQSMSGLMRSADFSLLVSNDNLCEIISNVVLTYINEAESCFDSVLQYAIEVLAVLDASCHSAELNYQQRFLNALTCLNVLKIKERPRRLIRNRSVLQSNWLETIFACDRAYEHCNEILDAVHILAPDEFASVMPLAVLKCAEQSYGVANLKACHSFCQKIVLSNFAPGWKICSELGMRKEMSSSDATQMLCFALLHCNSRNISSLIKNITVRQVESNASLCPSRNMLRGVDVTPSSTPSMRPFIEDLFTKTSVDLIIATMSARLFFDKYTASTNRIESDGLLAHLSAASIPQDLRYALACVLCIADGSQASTVFESAPGSLELAQCAVLYYMLRSVDKKYLAGWLNGDSLSTTTHSLTSPSQVEDTDSIRRWSLVYRRYLRDIIMTILPEGVNKKSFFCSVDYCRDTIIGMAL</sequence>
<reference evidence="3" key="1">
    <citation type="submission" date="2016-06" db="UniProtKB">
        <authorList>
            <consortium name="WormBaseParasite"/>
        </authorList>
    </citation>
    <scope>IDENTIFICATION</scope>
</reference>
<dbReference type="GO" id="GO:0070939">
    <property type="term" value="C:Dsl1/NZR complex"/>
    <property type="evidence" value="ECO:0007669"/>
    <property type="project" value="TreeGrafter"/>
</dbReference>
<evidence type="ECO:0000313" key="2">
    <source>
        <dbReference type="Proteomes" id="UP000270296"/>
    </source>
</evidence>
<dbReference type="GO" id="GO:0000149">
    <property type="term" value="F:SNARE binding"/>
    <property type="evidence" value="ECO:0007669"/>
    <property type="project" value="TreeGrafter"/>
</dbReference>
<gene>
    <name evidence="1" type="ORF">SBAD_LOCUS3305</name>
</gene>
<dbReference type="WBParaSite" id="SBAD_0000345901-mRNA-1">
    <property type="protein sequence ID" value="SBAD_0000345901-mRNA-1"/>
    <property type="gene ID" value="SBAD_0000345901"/>
</dbReference>